<keyword evidence="5" id="KW-1185">Reference proteome</keyword>
<feature type="non-terminal residue" evidence="4">
    <location>
        <position position="288"/>
    </location>
</feature>
<sequence length="288" mass="30466">MYTHVLTQWAHQNHHEQTYYARIEECKEDEQLASVNAKYNRKISKGAKRRAILGGVISFASGIGGFIVGAVLAPFTLGGSVAVSAAYGVAAGVNISAAVINGVNASECTDRADLHESTAKELRDDIQRLEEECEKEEKEMERLMSAIDMGGSQSSEVPGGGTEGYHVLRNQDNDTLKELLKSNIGKPVQMTVYSSKTQAEVQPNSPADLAGLKSNTDYIIGADSILHEVPLSNTPAGATQGMANLSLNTGTPTIPVIPSAPPAGLQGAPGFPNQPAPLPNFSHTTTPV</sequence>
<accession>A0ABY7EN23</accession>
<dbReference type="InterPro" id="IPR036034">
    <property type="entry name" value="PDZ_sf"/>
</dbReference>
<dbReference type="PANTHER" id="PTHR12893:SF0">
    <property type="entry name" value="GRASP65"/>
    <property type="match status" value="1"/>
</dbReference>
<keyword evidence="3" id="KW-0812">Transmembrane</keyword>
<feature type="transmembrane region" description="Helical" evidence="3">
    <location>
        <begin position="81"/>
        <end position="103"/>
    </location>
</feature>
<name>A0ABY7EN23_MYAAR</name>
<dbReference type="EMBL" id="CP111018">
    <property type="protein sequence ID" value="WAR10499.1"/>
    <property type="molecule type" value="Genomic_DNA"/>
</dbReference>
<feature type="region of interest" description="Disordered" evidence="2">
    <location>
        <begin position="264"/>
        <end position="288"/>
    </location>
</feature>
<evidence type="ECO:0000256" key="1">
    <source>
        <dbReference type="SAM" id="Coils"/>
    </source>
</evidence>
<feature type="transmembrane region" description="Helical" evidence="3">
    <location>
        <begin position="51"/>
        <end position="75"/>
    </location>
</feature>
<keyword evidence="1" id="KW-0175">Coiled coil</keyword>
<organism evidence="4 5">
    <name type="scientific">Mya arenaria</name>
    <name type="common">Soft-shell clam</name>
    <dbReference type="NCBI Taxonomy" id="6604"/>
    <lineage>
        <taxon>Eukaryota</taxon>
        <taxon>Metazoa</taxon>
        <taxon>Spiralia</taxon>
        <taxon>Lophotrochozoa</taxon>
        <taxon>Mollusca</taxon>
        <taxon>Bivalvia</taxon>
        <taxon>Autobranchia</taxon>
        <taxon>Heteroconchia</taxon>
        <taxon>Euheterodonta</taxon>
        <taxon>Imparidentia</taxon>
        <taxon>Neoheterodontei</taxon>
        <taxon>Myida</taxon>
        <taxon>Myoidea</taxon>
        <taxon>Myidae</taxon>
        <taxon>Mya</taxon>
    </lineage>
</organism>
<protein>
    <submittedName>
        <fullName evidence="4">GORS2-like protein</fullName>
    </submittedName>
</protein>
<reference evidence="4" key="1">
    <citation type="submission" date="2022-11" db="EMBL/GenBank/DDBJ databases">
        <title>Centuries of genome instability and evolution in soft-shell clam transmissible cancer (bioRxiv).</title>
        <authorList>
            <person name="Hart S.F.M."/>
            <person name="Yonemitsu M.A."/>
            <person name="Giersch R.M."/>
            <person name="Beal B.F."/>
            <person name="Arriagada G."/>
            <person name="Davis B.W."/>
            <person name="Ostrander E.A."/>
            <person name="Goff S.P."/>
            <person name="Metzger M.J."/>
        </authorList>
    </citation>
    <scope>NUCLEOTIDE SEQUENCE</scope>
    <source>
        <strain evidence="4">MELC-2E11</strain>
        <tissue evidence="4">Siphon/mantle</tissue>
    </source>
</reference>
<keyword evidence="3" id="KW-0472">Membrane</keyword>
<evidence type="ECO:0000313" key="4">
    <source>
        <dbReference type="EMBL" id="WAR10499.1"/>
    </source>
</evidence>
<proteinExistence type="predicted"/>
<keyword evidence="3" id="KW-1133">Transmembrane helix</keyword>
<gene>
    <name evidence="4" type="ORF">MAR_035575</name>
</gene>
<dbReference type="InterPro" id="IPR007583">
    <property type="entry name" value="GRASP55_65"/>
</dbReference>
<evidence type="ECO:0000313" key="5">
    <source>
        <dbReference type="Proteomes" id="UP001164746"/>
    </source>
</evidence>
<feature type="coiled-coil region" evidence="1">
    <location>
        <begin position="112"/>
        <end position="146"/>
    </location>
</feature>
<dbReference type="Gene3D" id="2.30.42.10">
    <property type="match status" value="1"/>
</dbReference>
<evidence type="ECO:0000256" key="3">
    <source>
        <dbReference type="SAM" id="Phobius"/>
    </source>
</evidence>
<evidence type="ECO:0000256" key="2">
    <source>
        <dbReference type="SAM" id="MobiDB-lite"/>
    </source>
</evidence>
<dbReference type="PANTHER" id="PTHR12893">
    <property type="entry name" value="GOLGI REASSEMBLY STACKING PROTEIN GRASP"/>
    <property type="match status" value="1"/>
</dbReference>
<dbReference type="Proteomes" id="UP001164746">
    <property type="component" value="Chromosome 7"/>
</dbReference>